<accession>A0ABW8IM76</accession>
<gene>
    <name evidence="1" type="ORF">ISP18_17015</name>
</gene>
<proteinExistence type="predicted"/>
<keyword evidence="2" id="KW-1185">Reference proteome</keyword>
<dbReference type="EMBL" id="JADIKI010000023">
    <property type="protein sequence ID" value="MFK2856309.1"/>
    <property type="molecule type" value="Genomic_DNA"/>
</dbReference>
<name>A0ABW8IM76_9GAMM</name>
<dbReference type="Proteomes" id="UP001620409">
    <property type="component" value="Unassembled WGS sequence"/>
</dbReference>
<comment type="caution">
    <text evidence="1">The sequence shown here is derived from an EMBL/GenBank/DDBJ whole genome shotgun (WGS) entry which is preliminary data.</text>
</comment>
<evidence type="ECO:0000313" key="1">
    <source>
        <dbReference type="EMBL" id="MFK2856309.1"/>
    </source>
</evidence>
<sequence>MYEEFYPLNKGPARFVPGIHPKRLYKVTDATLRVDLRISAFREAPWTGIQCPSINDMESALERAGWKKLRPVPSLDGGSMTTNFQYGNKAVSLNAECSELVPEAVLLSQDPTEL</sequence>
<protein>
    <recommendedName>
        <fullName evidence="3">RES domain-containing protein</fullName>
    </recommendedName>
</protein>
<reference evidence="1 2" key="1">
    <citation type="submission" date="2020-10" db="EMBL/GenBank/DDBJ databases">
        <title>Phylogeny of dyella-like bacteria.</title>
        <authorList>
            <person name="Fu J."/>
        </authorList>
    </citation>
    <scope>NUCLEOTIDE SEQUENCE [LARGE SCALE GENOMIC DNA]</scope>
    <source>
        <strain evidence="1 2">DHG40</strain>
    </source>
</reference>
<dbReference type="RefSeq" id="WP_380014800.1">
    <property type="nucleotide sequence ID" value="NZ_JADIKI010000023.1"/>
</dbReference>
<evidence type="ECO:0000313" key="2">
    <source>
        <dbReference type="Proteomes" id="UP001620409"/>
    </source>
</evidence>
<evidence type="ECO:0008006" key="3">
    <source>
        <dbReference type="Google" id="ProtNLM"/>
    </source>
</evidence>
<organism evidence="1 2">
    <name type="scientific">Dyella humi</name>
    <dbReference type="NCBI Taxonomy" id="1770547"/>
    <lineage>
        <taxon>Bacteria</taxon>
        <taxon>Pseudomonadati</taxon>
        <taxon>Pseudomonadota</taxon>
        <taxon>Gammaproteobacteria</taxon>
        <taxon>Lysobacterales</taxon>
        <taxon>Rhodanobacteraceae</taxon>
        <taxon>Dyella</taxon>
    </lineage>
</organism>